<dbReference type="PRINTS" id="PR00315">
    <property type="entry name" value="ELONGATNFCT"/>
</dbReference>
<comment type="caution">
    <text evidence="6">The sequence shown here is derived from an EMBL/GenBank/DDBJ whole genome shotgun (WGS) entry which is preliminary data.</text>
</comment>
<dbReference type="GO" id="GO:0032790">
    <property type="term" value="P:ribosome disassembly"/>
    <property type="evidence" value="ECO:0007669"/>
    <property type="project" value="TreeGrafter"/>
</dbReference>
<dbReference type="PROSITE" id="PS00301">
    <property type="entry name" value="G_TR_1"/>
    <property type="match status" value="1"/>
</dbReference>
<proteinExistence type="predicted"/>
<evidence type="ECO:0000313" key="6">
    <source>
        <dbReference type="EMBL" id="MBC1520684.1"/>
    </source>
</evidence>
<dbReference type="PANTHER" id="PTHR43261:SF1">
    <property type="entry name" value="RIBOSOME-RELEASING FACTOR 2, MITOCHONDRIAL"/>
    <property type="match status" value="1"/>
</dbReference>
<feature type="domain" description="Tr-type G" evidence="5">
    <location>
        <begin position="2"/>
        <end position="231"/>
    </location>
</feature>
<reference evidence="6 7" key="1">
    <citation type="submission" date="2020-03" db="EMBL/GenBank/DDBJ databases">
        <title>Soil Listeria distribution.</title>
        <authorList>
            <person name="Liao J."/>
            <person name="Wiedmann M."/>
        </authorList>
    </citation>
    <scope>NUCLEOTIDE SEQUENCE [LARGE SCALE GENOMIC DNA]</scope>
    <source>
        <strain evidence="6 7">FSL L7-1507</strain>
    </source>
</reference>
<dbReference type="Gene3D" id="2.40.30.10">
    <property type="entry name" value="Translation factors"/>
    <property type="match status" value="1"/>
</dbReference>
<dbReference type="SMART" id="SM00889">
    <property type="entry name" value="EFG_IV"/>
    <property type="match status" value="1"/>
</dbReference>
<keyword evidence="1" id="KW-0547">Nucleotide-binding</keyword>
<dbReference type="PROSITE" id="PS51722">
    <property type="entry name" value="G_TR_2"/>
    <property type="match status" value="1"/>
</dbReference>
<dbReference type="InterPro" id="IPR009000">
    <property type="entry name" value="Transl_B-barrel_sf"/>
</dbReference>
<dbReference type="InterPro" id="IPR005517">
    <property type="entry name" value="Transl_elong_EFG/EF2_IV"/>
</dbReference>
<dbReference type="RefSeq" id="WP_185372199.1">
    <property type="nucleotide sequence ID" value="NZ_JAARRM010000001.1"/>
</dbReference>
<dbReference type="PRINTS" id="PR01037">
    <property type="entry name" value="TCRTETOQM"/>
</dbReference>
<dbReference type="SUPFAM" id="SSF54211">
    <property type="entry name" value="Ribosomal protein S5 domain 2-like"/>
    <property type="match status" value="1"/>
</dbReference>
<dbReference type="NCBIfam" id="TIGR00231">
    <property type="entry name" value="small_GTP"/>
    <property type="match status" value="1"/>
</dbReference>
<dbReference type="Pfam" id="PF03764">
    <property type="entry name" value="EFG_IV"/>
    <property type="match status" value="1"/>
</dbReference>
<evidence type="ECO:0000256" key="2">
    <source>
        <dbReference type="ARBA" id="ARBA00022917"/>
    </source>
</evidence>
<dbReference type="InterPro" id="IPR000795">
    <property type="entry name" value="T_Tr_GTP-bd_dom"/>
</dbReference>
<accession>A0A841ZN34</accession>
<dbReference type="InterPro" id="IPR014721">
    <property type="entry name" value="Ribsml_uS5_D2-typ_fold_subgr"/>
</dbReference>
<keyword evidence="4" id="KW-0175">Coiled coil</keyword>
<keyword evidence="2" id="KW-0648">Protein biosynthesis</keyword>
<dbReference type="GO" id="GO:0005525">
    <property type="term" value="F:GTP binding"/>
    <property type="evidence" value="ECO:0007669"/>
    <property type="project" value="UniProtKB-KW"/>
</dbReference>
<dbReference type="Pfam" id="PF00679">
    <property type="entry name" value="EFG_C"/>
    <property type="match status" value="1"/>
</dbReference>
<protein>
    <submittedName>
        <fullName evidence="6">TetM/TetW/TetO/TetS family tetracycline resistance ribosomal protection protein</fullName>
    </submittedName>
</protein>
<dbReference type="Gene3D" id="3.40.50.300">
    <property type="entry name" value="P-loop containing nucleotide triphosphate hydrolases"/>
    <property type="match status" value="1"/>
</dbReference>
<evidence type="ECO:0000313" key="7">
    <source>
        <dbReference type="Proteomes" id="UP000559885"/>
    </source>
</evidence>
<dbReference type="InterPro" id="IPR035647">
    <property type="entry name" value="EFG_III/V"/>
</dbReference>
<organism evidence="6 7">
    <name type="scientific">Listeria aquatica</name>
    <dbReference type="NCBI Taxonomy" id="1494960"/>
    <lineage>
        <taxon>Bacteria</taxon>
        <taxon>Bacillati</taxon>
        <taxon>Bacillota</taxon>
        <taxon>Bacilli</taxon>
        <taxon>Bacillales</taxon>
        <taxon>Listeriaceae</taxon>
        <taxon>Listeria</taxon>
    </lineage>
</organism>
<dbReference type="PANTHER" id="PTHR43261">
    <property type="entry name" value="TRANSLATION ELONGATION FACTOR G-RELATED"/>
    <property type="match status" value="1"/>
</dbReference>
<dbReference type="EMBL" id="JAARRM010000001">
    <property type="protein sequence ID" value="MBC1520684.1"/>
    <property type="molecule type" value="Genomic_DNA"/>
</dbReference>
<dbReference type="Gene3D" id="3.30.70.870">
    <property type="entry name" value="Elongation Factor G (Translational Gtpase), domain 3"/>
    <property type="match status" value="1"/>
</dbReference>
<dbReference type="Proteomes" id="UP000559885">
    <property type="component" value="Unassembled WGS sequence"/>
</dbReference>
<evidence type="ECO:0000256" key="1">
    <source>
        <dbReference type="ARBA" id="ARBA00022741"/>
    </source>
</evidence>
<sequence length="620" mass="70874">MKKIINIGIFAHVDAGKTSLTEALYEFTNKHYQKGTIKHGNTMTDSLDLEKERGITIKTAAVSFTWDDIKINLLDTPGHVDFFAEVVRTLEAIDLAVLVIASNDQLQPQTRKLFSYLTDVGIPTVFFLNKVDLETAQVKEITEEIYEKMTKEVIAYDKLNEQATWESLIEKNENLLEHYLTGERIEDTTLKQEFFSQFLSKKCYPQIDGSAVTGVGISSLVDLFAESSRYLWNESAELSAYVYKVDFFNRKKKTYWKLVSGTLHRNDHVQLNSTESIKLTHLFSLQENVFLPAEIIEENDIFMIPNDPAFQIGDYIGLPVKRKTEIAPSNLKLVLSISKEERLTLLSLLEELNQEDPLLSLKIDKKTEEISIRIYGKVQKEVIEETLRRAYPFETLILQPPTILYQEIPQKKGIGELVMQEPINPYWATITIEIQPNWGQGIQFSSLVSKGYLKQSFQHAVYQGIEQALTEGLYGYPLTDMTITLADAAFFSPVSTPAEFRKLAPYALYKALLDANTDVVEPLIAMELFIKKEYSGRAIAELGKLEAKIEKMTERKSEVVIQAKMLHSKFLFFESQLNEWFKGTAYLKNHFAGYKKTNDHSLYSQGNIDRIKALLIKDLK</sequence>
<dbReference type="InterPro" id="IPR031157">
    <property type="entry name" value="G_TR_CS"/>
</dbReference>
<evidence type="ECO:0000259" key="5">
    <source>
        <dbReference type="PROSITE" id="PS51722"/>
    </source>
</evidence>
<dbReference type="Gene3D" id="3.30.70.240">
    <property type="match status" value="1"/>
</dbReference>
<dbReference type="AlphaFoldDB" id="A0A841ZN34"/>
<evidence type="ECO:0000256" key="3">
    <source>
        <dbReference type="ARBA" id="ARBA00023134"/>
    </source>
</evidence>
<dbReference type="GO" id="GO:0003924">
    <property type="term" value="F:GTPase activity"/>
    <property type="evidence" value="ECO:0007669"/>
    <property type="project" value="InterPro"/>
</dbReference>
<keyword evidence="3" id="KW-0342">GTP-binding</keyword>
<dbReference type="InterPro" id="IPR005225">
    <property type="entry name" value="Small_GTP-bd"/>
</dbReference>
<dbReference type="SUPFAM" id="SSF52540">
    <property type="entry name" value="P-loop containing nucleoside triphosphate hydrolases"/>
    <property type="match status" value="1"/>
</dbReference>
<dbReference type="InterPro" id="IPR020568">
    <property type="entry name" value="Ribosomal_Su5_D2-typ_SF"/>
</dbReference>
<dbReference type="InterPro" id="IPR000640">
    <property type="entry name" value="EFG_V-like"/>
</dbReference>
<name>A0A841ZN34_9LIST</name>
<dbReference type="SUPFAM" id="SSF50447">
    <property type="entry name" value="Translation proteins"/>
    <property type="match status" value="1"/>
</dbReference>
<gene>
    <name evidence="6" type="ORF">HB912_03355</name>
</gene>
<dbReference type="GO" id="GO:0006412">
    <property type="term" value="P:translation"/>
    <property type="evidence" value="ECO:0007669"/>
    <property type="project" value="UniProtKB-KW"/>
</dbReference>
<feature type="coiled-coil region" evidence="4">
    <location>
        <begin position="535"/>
        <end position="562"/>
    </location>
</feature>
<dbReference type="Gene3D" id="3.30.230.10">
    <property type="match status" value="1"/>
</dbReference>
<dbReference type="Pfam" id="PF00009">
    <property type="entry name" value="GTP_EFTU"/>
    <property type="match status" value="1"/>
</dbReference>
<dbReference type="InterPro" id="IPR027417">
    <property type="entry name" value="P-loop_NTPase"/>
</dbReference>
<dbReference type="SUPFAM" id="SSF54980">
    <property type="entry name" value="EF-G C-terminal domain-like"/>
    <property type="match status" value="2"/>
</dbReference>
<evidence type="ECO:0000256" key="4">
    <source>
        <dbReference type="SAM" id="Coils"/>
    </source>
</evidence>